<proteinExistence type="predicted"/>
<organism evidence="1 2">
    <name type="scientific">Panagrolaimus sp. ES5</name>
    <dbReference type="NCBI Taxonomy" id="591445"/>
    <lineage>
        <taxon>Eukaryota</taxon>
        <taxon>Metazoa</taxon>
        <taxon>Ecdysozoa</taxon>
        <taxon>Nematoda</taxon>
        <taxon>Chromadorea</taxon>
        <taxon>Rhabditida</taxon>
        <taxon>Tylenchina</taxon>
        <taxon>Panagrolaimomorpha</taxon>
        <taxon>Panagrolaimoidea</taxon>
        <taxon>Panagrolaimidae</taxon>
        <taxon>Panagrolaimus</taxon>
    </lineage>
</organism>
<protein>
    <submittedName>
        <fullName evidence="2">Uncharacterized protein</fullName>
    </submittedName>
</protein>
<name>A0AC34FM66_9BILA</name>
<dbReference type="Proteomes" id="UP000887579">
    <property type="component" value="Unplaced"/>
</dbReference>
<reference evidence="2" key="1">
    <citation type="submission" date="2022-11" db="UniProtKB">
        <authorList>
            <consortium name="WormBaseParasite"/>
        </authorList>
    </citation>
    <scope>IDENTIFICATION</scope>
</reference>
<evidence type="ECO:0000313" key="1">
    <source>
        <dbReference type="Proteomes" id="UP000887579"/>
    </source>
</evidence>
<accession>A0AC34FM66</accession>
<dbReference type="WBParaSite" id="ES5_v2.g18496.t1">
    <property type="protein sequence ID" value="ES5_v2.g18496.t1"/>
    <property type="gene ID" value="ES5_v2.g18496"/>
</dbReference>
<evidence type="ECO:0000313" key="2">
    <source>
        <dbReference type="WBParaSite" id="ES5_v2.g18496.t1"/>
    </source>
</evidence>
<sequence length="430" mass="48045">MKAAVYFLLLTSLAGISFINSTCFCSNETTEIDIYEFQSCPTTFFDMPLLPLICASDEPSKVFPVSLPLFTLDELLQQHLSTVADNDDVTDTPLAADSDDEFSSSSDNETVIDFAADSDVTANPASATVDIADELLDSSATADTCPHPFEDLMEYIYFINGSSINFDSFGDEEFAVNESSNADATDSADIPPTLDEMPKEFNIEDYNIIIELNEDIEVGEDNTVVIDFIGANEEVYFTINLEVVSEIEVADKNGSHVVGNDDEIEDEEDYTFEVVNDTVDDQPHDDTVDVNQSAENKIKRSRAMLRRMFIILTISVIGLISIFYLFILSIVVYVFLKDYFAEKFDAEANEHFRQLLLQIKNERQLCRPKQQLALPSTKTKKDQEQQTDAVEDEEKNADGELDYLTADEQIDECSSEVDVTMDDTTSHSCA</sequence>